<dbReference type="GeneID" id="92366098"/>
<feature type="signal peptide" evidence="1">
    <location>
        <begin position="1"/>
        <end position="20"/>
    </location>
</feature>
<evidence type="ECO:0000313" key="2">
    <source>
        <dbReference type="EMBL" id="OII71074.1"/>
    </source>
</evidence>
<comment type="caution">
    <text evidence="2">The sequence shown here is derived from an EMBL/GenBank/DDBJ whole genome shotgun (WGS) entry which is preliminary data.</text>
</comment>
<feature type="chain" id="PRO_5009630266" description="Protein kinase domain-containing protein" evidence="1">
    <location>
        <begin position="21"/>
        <end position="559"/>
    </location>
</feature>
<dbReference type="Proteomes" id="UP000186804">
    <property type="component" value="Unassembled WGS sequence"/>
</dbReference>
<sequence>MKLLKLLKLLPFLLCVRCYCADTHLIGFSEKELLSTLCLSLPPRFMRCETYFGTNIYGNISLPPVPVLKPSSISESVFGVMMFPINGGYATYGVLSVRPKYNSITVNSFSSSLQNVPVQLIQSSVAMFGLPYQATNVVPSTHCTLAPLNIPGNPYSIISLPNTGNNFLHRHIPENIILKANPLKSMIRDMFYTSFLANSEYPVKPTASYGMGFDHLVPAIVCFSNNNQATRPPGNQQPFLGGVLITERIMGPSLRDAISFLRSSKLKEWVKSSESTNIFIKRISFRLEAQYSLAHAFIAALLTLQYHSPAGRLLHCDLTTRSIHFDGIPWDWSNNQIAENLQSLTFLSPRNVRFSNFAYMYSTLEVVEEKLRCHHSENDLFRVQQFIKSLFYDQCKRTDFPPNNTLQSVFESISLSVKTWWNGIINSIGEPIRNTTAIDQQLIQIQQILRVIHTDPLVVNSINKMANFEQITQGIKIIHSAVSEAFNILNSYRRVTSRNRNMVPWSYYDLVPFPVQKPNKRVQSILNGQLLNAYFVSSNFGMEQQSDSMTDLTTIIGMT</sequence>
<keyword evidence="3" id="KW-1185">Reference proteome</keyword>
<name>A0A1J4MA32_9CRYT</name>
<dbReference type="RefSeq" id="XP_067066443.1">
    <property type="nucleotide sequence ID" value="XM_067212146.1"/>
</dbReference>
<accession>A0A1J4MA32</accession>
<dbReference type="VEuPathDB" id="CryptoDB:cand_019130"/>
<evidence type="ECO:0000256" key="1">
    <source>
        <dbReference type="SAM" id="SignalP"/>
    </source>
</evidence>
<keyword evidence="1" id="KW-0732">Signal</keyword>
<protein>
    <recommendedName>
        <fullName evidence="4">Protein kinase domain-containing protein</fullName>
    </recommendedName>
</protein>
<proteinExistence type="predicted"/>
<dbReference type="AlphaFoldDB" id="A0A1J4MA32"/>
<reference evidence="2 3" key="1">
    <citation type="submission" date="2016-10" db="EMBL/GenBank/DDBJ databases">
        <title>Reductive evolution of mitochondrial metabolism and differential evolution of invasion-related proteins in Cryptosporidium.</title>
        <authorList>
            <person name="Liu S."/>
            <person name="Roellig D.M."/>
            <person name="Guo Y."/>
            <person name="Li N."/>
            <person name="Frace M.A."/>
            <person name="Tang K."/>
            <person name="Zhang L."/>
            <person name="Feng Y."/>
            <person name="Xiao L."/>
        </authorList>
    </citation>
    <scope>NUCLEOTIDE SEQUENCE [LARGE SCALE GENOMIC DNA]</scope>
    <source>
        <strain evidence="2">30847</strain>
    </source>
</reference>
<gene>
    <name evidence="2" type="ORF">cand_019130</name>
</gene>
<dbReference type="EMBL" id="LRBS01000125">
    <property type="protein sequence ID" value="OII71074.1"/>
    <property type="molecule type" value="Genomic_DNA"/>
</dbReference>
<evidence type="ECO:0008006" key="4">
    <source>
        <dbReference type="Google" id="ProtNLM"/>
    </source>
</evidence>
<evidence type="ECO:0000313" key="3">
    <source>
        <dbReference type="Proteomes" id="UP000186804"/>
    </source>
</evidence>
<dbReference type="OrthoDB" id="337552at2759"/>
<organism evidence="2 3">
    <name type="scientific">Cryptosporidium andersoni</name>
    <dbReference type="NCBI Taxonomy" id="117008"/>
    <lineage>
        <taxon>Eukaryota</taxon>
        <taxon>Sar</taxon>
        <taxon>Alveolata</taxon>
        <taxon>Apicomplexa</taxon>
        <taxon>Conoidasida</taxon>
        <taxon>Coccidia</taxon>
        <taxon>Eucoccidiorida</taxon>
        <taxon>Eimeriorina</taxon>
        <taxon>Cryptosporidiidae</taxon>
        <taxon>Cryptosporidium</taxon>
    </lineage>
</organism>